<evidence type="ECO:0000256" key="1">
    <source>
        <dbReference type="SAM" id="SignalP"/>
    </source>
</evidence>
<feature type="signal peptide" evidence="1">
    <location>
        <begin position="1"/>
        <end position="17"/>
    </location>
</feature>
<protein>
    <recommendedName>
        <fullName evidence="4">Toluene tolerance protein</fullName>
    </recommendedName>
</protein>
<sequence>MTLLALFLQLTPLISYAQNSTPDNLIKSIIENAARIMAEDPEITAGNRKGAVELTEKIVAPHFNFVRMTTIAVGKYWRMATPEQQNTLVTEFKTLLLYVYTSILLNYKDYEIAVKPARMRQDDADTIIVRVEVKRAGTSQALVIGLSFEKIAEEWKTYDISIDGISLISSYRESFANEIKKSGIDGLIAALIKKNRELKQSAPL</sequence>
<name>A0A1F8DQS5_9BACT</name>
<gene>
    <name evidence="2" type="ORF">A3A20_03160</name>
</gene>
<dbReference type="Gene3D" id="1.10.10.640">
    <property type="entry name" value="phospholipid-binding protein"/>
    <property type="match status" value="1"/>
</dbReference>
<dbReference type="PIRSF" id="PIRSF004649">
    <property type="entry name" value="MlaC"/>
    <property type="match status" value="1"/>
</dbReference>
<dbReference type="Proteomes" id="UP000178946">
    <property type="component" value="Unassembled WGS sequence"/>
</dbReference>
<dbReference type="InterPro" id="IPR008869">
    <property type="entry name" value="MlaC/ttg2D"/>
</dbReference>
<proteinExistence type="predicted"/>
<dbReference type="EMBL" id="MGIR01000008">
    <property type="protein sequence ID" value="OGM90792.1"/>
    <property type="molecule type" value="Genomic_DNA"/>
</dbReference>
<evidence type="ECO:0000313" key="2">
    <source>
        <dbReference type="EMBL" id="OGM90792.1"/>
    </source>
</evidence>
<dbReference type="AlphaFoldDB" id="A0A1F8DQS5"/>
<evidence type="ECO:0000313" key="3">
    <source>
        <dbReference type="Proteomes" id="UP000178946"/>
    </source>
</evidence>
<organism evidence="2 3">
    <name type="scientific">Candidatus Wolfebacteria bacterium RIFCSPLOWO2_01_FULL_45_19</name>
    <dbReference type="NCBI Taxonomy" id="1802557"/>
    <lineage>
        <taxon>Bacteria</taxon>
        <taxon>Candidatus Wolfeibacteriota</taxon>
    </lineage>
</organism>
<evidence type="ECO:0008006" key="4">
    <source>
        <dbReference type="Google" id="ProtNLM"/>
    </source>
</evidence>
<dbReference type="PANTHER" id="PTHR36573:SF1">
    <property type="entry name" value="INTERMEMBRANE PHOSPHOLIPID TRANSPORT SYSTEM BINDING PROTEIN MLAC"/>
    <property type="match status" value="1"/>
</dbReference>
<keyword evidence="1" id="KW-0732">Signal</keyword>
<accession>A0A1F8DQS5</accession>
<dbReference type="Pfam" id="PF05494">
    <property type="entry name" value="MlaC"/>
    <property type="match status" value="1"/>
</dbReference>
<feature type="chain" id="PRO_5009535176" description="Toluene tolerance protein" evidence="1">
    <location>
        <begin position="18"/>
        <end position="204"/>
    </location>
</feature>
<comment type="caution">
    <text evidence="2">The sequence shown here is derived from an EMBL/GenBank/DDBJ whole genome shotgun (WGS) entry which is preliminary data.</text>
</comment>
<dbReference type="STRING" id="1802557.A3A20_03160"/>
<reference evidence="2 3" key="1">
    <citation type="journal article" date="2016" name="Nat. Commun.">
        <title>Thousands of microbial genomes shed light on interconnected biogeochemical processes in an aquifer system.</title>
        <authorList>
            <person name="Anantharaman K."/>
            <person name="Brown C.T."/>
            <person name="Hug L.A."/>
            <person name="Sharon I."/>
            <person name="Castelle C.J."/>
            <person name="Probst A.J."/>
            <person name="Thomas B.C."/>
            <person name="Singh A."/>
            <person name="Wilkins M.J."/>
            <person name="Karaoz U."/>
            <person name="Brodie E.L."/>
            <person name="Williams K.H."/>
            <person name="Hubbard S.S."/>
            <person name="Banfield J.F."/>
        </authorList>
    </citation>
    <scope>NUCLEOTIDE SEQUENCE [LARGE SCALE GENOMIC DNA]</scope>
</reference>
<dbReference type="PANTHER" id="PTHR36573">
    <property type="entry name" value="INTERMEMBRANE PHOSPHOLIPID TRANSPORT SYSTEM BINDING PROTEIN MLAC"/>
    <property type="match status" value="1"/>
</dbReference>
<dbReference type="Gene3D" id="3.10.450.50">
    <property type="match status" value="1"/>
</dbReference>